<keyword evidence="2" id="KW-1185">Reference proteome</keyword>
<accession>A0A8T2SPU8</accession>
<gene>
    <name evidence="1" type="ORF">KP509_18G058400</name>
</gene>
<evidence type="ECO:0000313" key="2">
    <source>
        <dbReference type="Proteomes" id="UP000825935"/>
    </source>
</evidence>
<proteinExistence type="predicted"/>
<reference evidence="1" key="1">
    <citation type="submission" date="2021-08" db="EMBL/GenBank/DDBJ databases">
        <title>WGS assembly of Ceratopteris richardii.</title>
        <authorList>
            <person name="Marchant D.B."/>
            <person name="Chen G."/>
            <person name="Jenkins J."/>
            <person name="Shu S."/>
            <person name="Leebens-Mack J."/>
            <person name="Grimwood J."/>
            <person name="Schmutz J."/>
            <person name="Soltis P."/>
            <person name="Soltis D."/>
            <person name="Chen Z.-H."/>
        </authorList>
    </citation>
    <scope>NUCLEOTIDE SEQUENCE</scope>
    <source>
        <strain evidence="1">Whitten #5841</strain>
        <tissue evidence="1">Leaf</tissue>
    </source>
</reference>
<comment type="caution">
    <text evidence="1">The sequence shown here is derived from an EMBL/GenBank/DDBJ whole genome shotgun (WGS) entry which is preliminary data.</text>
</comment>
<dbReference type="Proteomes" id="UP000825935">
    <property type="component" value="Chromosome 18"/>
</dbReference>
<dbReference type="AlphaFoldDB" id="A0A8T2SPU8"/>
<evidence type="ECO:0000313" key="1">
    <source>
        <dbReference type="EMBL" id="KAH7366001.1"/>
    </source>
</evidence>
<name>A0A8T2SPU8_CERRI</name>
<dbReference type="EMBL" id="CM035423">
    <property type="protein sequence ID" value="KAH7366001.1"/>
    <property type="molecule type" value="Genomic_DNA"/>
</dbReference>
<protein>
    <submittedName>
        <fullName evidence="1">Uncharacterized protein</fullName>
    </submittedName>
</protein>
<sequence length="101" mass="11266">MDVCPRPHLSHLLSCLAPAIIRRTPLLSTPIPELRPARFAISALSSSRSCCNSPGLRWLVAQCSIRLKLNCSYKSQPRDKVHICDDSSHDILRLRQPPVLA</sequence>
<organism evidence="1 2">
    <name type="scientific">Ceratopteris richardii</name>
    <name type="common">Triangle waterfern</name>
    <dbReference type="NCBI Taxonomy" id="49495"/>
    <lineage>
        <taxon>Eukaryota</taxon>
        <taxon>Viridiplantae</taxon>
        <taxon>Streptophyta</taxon>
        <taxon>Embryophyta</taxon>
        <taxon>Tracheophyta</taxon>
        <taxon>Polypodiopsida</taxon>
        <taxon>Polypodiidae</taxon>
        <taxon>Polypodiales</taxon>
        <taxon>Pteridineae</taxon>
        <taxon>Pteridaceae</taxon>
        <taxon>Parkerioideae</taxon>
        <taxon>Ceratopteris</taxon>
    </lineage>
</organism>